<comment type="caution">
    <text evidence="4">The sequence shown here is derived from an EMBL/GenBank/DDBJ whole genome shotgun (WGS) entry which is preliminary data.</text>
</comment>
<evidence type="ECO:0000256" key="3">
    <source>
        <dbReference type="HAMAP-Rule" id="MF_00108"/>
    </source>
</evidence>
<proteinExistence type="inferred from homology"/>
<dbReference type="FunFam" id="3.90.550.10:FF:000003">
    <property type="entry name" value="2-C-methyl-D-erythritol 4-phosphate cytidylyltransferase"/>
    <property type="match status" value="1"/>
</dbReference>
<dbReference type="Proteomes" id="UP000286976">
    <property type="component" value="Unassembled WGS sequence"/>
</dbReference>
<dbReference type="GO" id="GO:0019288">
    <property type="term" value="P:isopentenyl diphosphate biosynthetic process, methylerythritol 4-phosphate pathway"/>
    <property type="evidence" value="ECO:0007669"/>
    <property type="project" value="UniProtKB-UniRule"/>
</dbReference>
<keyword evidence="5" id="KW-1185">Reference proteome</keyword>
<dbReference type="HAMAP" id="MF_00108">
    <property type="entry name" value="IspD"/>
    <property type="match status" value="1"/>
</dbReference>
<dbReference type="InterPro" id="IPR029044">
    <property type="entry name" value="Nucleotide-diphossugar_trans"/>
</dbReference>
<dbReference type="RefSeq" id="WP_126756619.1">
    <property type="nucleotide sequence ID" value="NZ_PIPQ01000001.1"/>
</dbReference>
<feature type="site" description="Positions MEP for the nucleophilic attack" evidence="3">
    <location>
        <position position="212"/>
    </location>
</feature>
<dbReference type="NCBIfam" id="TIGR00453">
    <property type="entry name" value="ispD"/>
    <property type="match status" value="1"/>
</dbReference>
<organism evidence="4 5">
    <name type="scientific">Aliidiomarina taiwanensis</name>
    <dbReference type="NCBI Taxonomy" id="946228"/>
    <lineage>
        <taxon>Bacteria</taxon>
        <taxon>Pseudomonadati</taxon>
        <taxon>Pseudomonadota</taxon>
        <taxon>Gammaproteobacteria</taxon>
        <taxon>Alteromonadales</taxon>
        <taxon>Idiomarinaceae</taxon>
        <taxon>Aliidiomarina</taxon>
    </lineage>
</organism>
<feature type="site" description="Positions MEP for the nucleophilic attack" evidence="3">
    <location>
        <position position="156"/>
    </location>
</feature>
<dbReference type="OrthoDB" id="9806837at2"/>
<name>A0A432X9X7_9GAMM</name>
<keyword evidence="3" id="KW-0414">Isoprene biosynthesis</keyword>
<dbReference type="PANTHER" id="PTHR32125">
    <property type="entry name" value="2-C-METHYL-D-ERYTHRITOL 4-PHOSPHATE CYTIDYLYLTRANSFERASE, CHLOROPLASTIC"/>
    <property type="match status" value="1"/>
</dbReference>
<dbReference type="UniPathway" id="UPA00056">
    <property type="reaction ID" value="UER00093"/>
</dbReference>
<dbReference type="SUPFAM" id="SSF53448">
    <property type="entry name" value="Nucleotide-diphospho-sugar transferases"/>
    <property type="match status" value="1"/>
</dbReference>
<dbReference type="EC" id="2.7.7.60" evidence="3"/>
<dbReference type="InterPro" id="IPR050088">
    <property type="entry name" value="IspD/TarI_cytidylyltransf_bact"/>
</dbReference>
<evidence type="ECO:0000256" key="2">
    <source>
        <dbReference type="ARBA" id="ARBA00022695"/>
    </source>
</evidence>
<evidence type="ECO:0000313" key="4">
    <source>
        <dbReference type="EMBL" id="RUO44223.1"/>
    </source>
</evidence>
<keyword evidence="1 3" id="KW-0808">Transferase</keyword>
<dbReference type="GO" id="GO:0050518">
    <property type="term" value="F:2-C-methyl-D-erythritol 4-phosphate cytidylyltransferase activity"/>
    <property type="evidence" value="ECO:0007669"/>
    <property type="project" value="UniProtKB-UniRule"/>
</dbReference>
<gene>
    <name evidence="3" type="primary">ispD</name>
    <name evidence="4" type="ORF">CWE15_03380</name>
</gene>
<protein>
    <recommendedName>
        <fullName evidence="3">2-C-methyl-D-erythritol 4-phosphate cytidylyltransferase</fullName>
        <ecNumber evidence="3">2.7.7.60</ecNumber>
    </recommendedName>
    <alternativeName>
        <fullName evidence="3">4-diphosphocytidyl-2C-methyl-D-erythritol synthase</fullName>
    </alternativeName>
    <alternativeName>
        <fullName evidence="3">MEP cytidylyltransferase</fullName>
        <shortName evidence="3">MCT</shortName>
    </alternativeName>
</protein>
<dbReference type="InterPro" id="IPR034683">
    <property type="entry name" value="IspD/TarI"/>
</dbReference>
<comment type="catalytic activity">
    <reaction evidence="3">
        <text>2-C-methyl-D-erythritol 4-phosphate + CTP + H(+) = 4-CDP-2-C-methyl-D-erythritol + diphosphate</text>
        <dbReference type="Rhea" id="RHEA:13429"/>
        <dbReference type="ChEBI" id="CHEBI:15378"/>
        <dbReference type="ChEBI" id="CHEBI:33019"/>
        <dbReference type="ChEBI" id="CHEBI:37563"/>
        <dbReference type="ChEBI" id="CHEBI:57823"/>
        <dbReference type="ChEBI" id="CHEBI:58262"/>
        <dbReference type="EC" id="2.7.7.60"/>
    </reaction>
</comment>
<comment type="pathway">
    <text evidence="3">Isoprenoid biosynthesis; isopentenyl diphosphate biosynthesis via DXP pathway; isopentenyl diphosphate from 1-deoxy-D-xylulose 5-phosphate: step 2/6.</text>
</comment>
<reference evidence="4 5" key="1">
    <citation type="journal article" date="2011" name="Front. Microbiol.">
        <title>Genomic signatures of strain selection and enhancement in Bacillus atrophaeus var. globigii, a historical biowarfare simulant.</title>
        <authorList>
            <person name="Gibbons H.S."/>
            <person name="Broomall S.M."/>
            <person name="McNew L.A."/>
            <person name="Daligault H."/>
            <person name="Chapman C."/>
            <person name="Bruce D."/>
            <person name="Karavis M."/>
            <person name="Krepps M."/>
            <person name="McGregor P.A."/>
            <person name="Hong C."/>
            <person name="Park K.H."/>
            <person name="Akmal A."/>
            <person name="Feldman A."/>
            <person name="Lin J.S."/>
            <person name="Chang W.E."/>
            <person name="Higgs B.W."/>
            <person name="Demirev P."/>
            <person name="Lindquist J."/>
            <person name="Liem A."/>
            <person name="Fochler E."/>
            <person name="Read T.D."/>
            <person name="Tapia R."/>
            <person name="Johnson S."/>
            <person name="Bishop-Lilly K.A."/>
            <person name="Detter C."/>
            <person name="Han C."/>
            <person name="Sozhamannan S."/>
            <person name="Rosenzweig C.N."/>
            <person name="Skowronski E.W."/>
        </authorList>
    </citation>
    <scope>NUCLEOTIDE SEQUENCE [LARGE SCALE GENOMIC DNA]</scope>
    <source>
        <strain evidence="4 5">AIT1</strain>
    </source>
</reference>
<comment type="similarity">
    <text evidence="3">Belongs to the IspD/TarI cytidylyltransferase family. IspD subfamily.</text>
</comment>
<feature type="site" description="Transition state stabilizer" evidence="3">
    <location>
        <position position="22"/>
    </location>
</feature>
<evidence type="ECO:0000313" key="5">
    <source>
        <dbReference type="Proteomes" id="UP000286976"/>
    </source>
</evidence>
<dbReference type="EMBL" id="PIPQ01000001">
    <property type="protein sequence ID" value="RUO44223.1"/>
    <property type="molecule type" value="Genomic_DNA"/>
</dbReference>
<dbReference type="CDD" id="cd02516">
    <property type="entry name" value="CDP-ME_synthetase"/>
    <property type="match status" value="1"/>
</dbReference>
<dbReference type="PANTHER" id="PTHR32125:SF4">
    <property type="entry name" value="2-C-METHYL-D-ERYTHRITOL 4-PHOSPHATE CYTIDYLYLTRANSFERASE, CHLOROPLASTIC"/>
    <property type="match status" value="1"/>
</dbReference>
<dbReference type="InterPro" id="IPR001228">
    <property type="entry name" value="IspD"/>
</dbReference>
<dbReference type="Gene3D" id="3.90.550.10">
    <property type="entry name" value="Spore Coat Polysaccharide Biosynthesis Protein SpsA, Chain A"/>
    <property type="match status" value="1"/>
</dbReference>
<sequence>MSVIAIIPAAGIGQRMGAEVPKQYLTLLGKSILEQSVLALLADTRVQQVFIAVQPDDPYFSAQTNLSNHPQVVRVPGGASRAQSVLHGLAAAQALHGPDTLALVHDAARPGLSKKLLTALLDQAQQVPERGVVAAVPAWDTLKQTNKHGQVQTLDRSLVWHAFTPQIFPLQALLDAMMKAERAGVNVTDEASAMEFMGVSPILLEAEQQLRKITCPDDLIMVEALLKAQPQPTENGVEHS</sequence>
<evidence type="ECO:0000256" key="1">
    <source>
        <dbReference type="ARBA" id="ARBA00022679"/>
    </source>
</evidence>
<feature type="site" description="Transition state stabilizer" evidence="3">
    <location>
        <position position="15"/>
    </location>
</feature>
<keyword evidence="2 3" id="KW-0548">Nucleotidyltransferase</keyword>
<accession>A0A432X9X7</accession>
<comment type="function">
    <text evidence="3">Catalyzes the formation of 4-diphosphocytidyl-2-C-methyl-D-erythritol from CTP and 2-C-methyl-D-erythritol 4-phosphate (MEP).</text>
</comment>
<dbReference type="AlphaFoldDB" id="A0A432X9X7"/>
<dbReference type="Pfam" id="PF01128">
    <property type="entry name" value="IspD"/>
    <property type="match status" value="1"/>
</dbReference>